<dbReference type="InterPro" id="IPR015797">
    <property type="entry name" value="NUDIX_hydrolase-like_dom_sf"/>
</dbReference>
<dbReference type="PANTHER" id="PTHR43046">
    <property type="entry name" value="GDP-MANNOSE MANNOSYL HYDROLASE"/>
    <property type="match status" value="1"/>
</dbReference>
<dbReference type="GO" id="GO:0016787">
    <property type="term" value="F:hydrolase activity"/>
    <property type="evidence" value="ECO:0007669"/>
    <property type="project" value="UniProtKB-KW"/>
</dbReference>
<reference evidence="6 7" key="1">
    <citation type="submission" date="2018-08" db="EMBL/GenBank/DDBJ databases">
        <title>Actinomadura jelena sp. nov., a novel Actinomycete isolated from soil in Chad.</title>
        <authorList>
            <person name="Shi L."/>
        </authorList>
    </citation>
    <scope>NUCLEOTIDE SEQUENCE [LARGE SCALE GENOMIC DNA]</scope>
    <source>
        <strain evidence="6 7">NEAU-G17</strain>
    </source>
</reference>
<evidence type="ECO:0000256" key="1">
    <source>
        <dbReference type="ARBA" id="ARBA00001946"/>
    </source>
</evidence>
<dbReference type="PROSITE" id="PS51462">
    <property type="entry name" value="NUDIX"/>
    <property type="match status" value="1"/>
</dbReference>
<name>A0A372JPE5_9ACTN</name>
<dbReference type="Gene3D" id="3.90.79.10">
    <property type="entry name" value="Nucleoside Triphosphate Pyrophosphohydrolase"/>
    <property type="match status" value="1"/>
</dbReference>
<sequence length="155" mass="17341">MSPSTPARPAPYSTIMDALVILVRDDRVLLARRAGTGYADGQWNLPSGKLEHGESITRAAVREAREEIGVHIAEPDLEFVHLIHYRSDTGHARMGTFFHVRRWQGEPHNAEPDKCSGIGWFPLDRLPDATYPYTAHGLAAFRRGVLQSNLGWDRA</sequence>
<evidence type="ECO:0000256" key="4">
    <source>
        <dbReference type="RuleBase" id="RU003476"/>
    </source>
</evidence>
<keyword evidence="3 4" id="KW-0378">Hydrolase</keyword>
<dbReference type="InterPro" id="IPR000086">
    <property type="entry name" value="NUDIX_hydrolase_dom"/>
</dbReference>
<dbReference type="PROSITE" id="PS00893">
    <property type="entry name" value="NUDIX_BOX"/>
    <property type="match status" value="1"/>
</dbReference>
<evidence type="ECO:0000313" key="7">
    <source>
        <dbReference type="Proteomes" id="UP000261811"/>
    </source>
</evidence>
<organism evidence="6 7">
    <name type="scientific">Actinomadura logoneensis</name>
    <dbReference type="NCBI Taxonomy" id="2293572"/>
    <lineage>
        <taxon>Bacteria</taxon>
        <taxon>Bacillati</taxon>
        <taxon>Actinomycetota</taxon>
        <taxon>Actinomycetes</taxon>
        <taxon>Streptosporangiales</taxon>
        <taxon>Thermomonosporaceae</taxon>
        <taxon>Actinomadura</taxon>
    </lineage>
</organism>
<dbReference type="CDD" id="cd04683">
    <property type="entry name" value="NUDIX_Hydrolase"/>
    <property type="match status" value="1"/>
</dbReference>
<accession>A0A372JPE5</accession>
<feature type="domain" description="Nudix hydrolase" evidence="5">
    <location>
        <begin position="13"/>
        <end position="146"/>
    </location>
</feature>
<gene>
    <name evidence="6" type="ORF">DZF91_09570</name>
</gene>
<dbReference type="OrthoDB" id="21342at2"/>
<evidence type="ECO:0000256" key="3">
    <source>
        <dbReference type="ARBA" id="ARBA00022801"/>
    </source>
</evidence>
<dbReference type="PANTHER" id="PTHR43046:SF16">
    <property type="entry name" value="ADP-RIBOSE PYROPHOSPHATASE YJHB-RELATED"/>
    <property type="match status" value="1"/>
</dbReference>
<dbReference type="Pfam" id="PF00293">
    <property type="entry name" value="NUDIX"/>
    <property type="match status" value="1"/>
</dbReference>
<comment type="similarity">
    <text evidence="2 4">Belongs to the Nudix hydrolase family.</text>
</comment>
<dbReference type="EMBL" id="QURH01000180">
    <property type="protein sequence ID" value="RFU41893.1"/>
    <property type="molecule type" value="Genomic_DNA"/>
</dbReference>
<dbReference type="InterPro" id="IPR020084">
    <property type="entry name" value="NUDIX_hydrolase_CS"/>
</dbReference>
<evidence type="ECO:0000259" key="5">
    <source>
        <dbReference type="PROSITE" id="PS51462"/>
    </source>
</evidence>
<keyword evidence="7" id="KW-1185">Reference proteome</keyword>
<evidence type="ECO:0000313" key="6">
    <source>
        <dbReference type="EMBL" id="RFU41893.1"/>
    </source>
</evidence>
<dbReference type="Proteomes" id="UP000261811">
    <property type="component" value="Unassembled WGS sequence"/>
</dbReference>
<comment type="caution">
    <text evidence="6">The sequence shown here is derived from an EMBL/GenBank/DDBJ whole genome shotgun (WGS) entry which is preliminary data.</text>
</comment>
<dbReference type="PRINTS" id="PR00502">
    <property type="entry name" value="NUDIXFAMILY"/>
</dbReference>
<dbReference type="InterPro" id="IPR020476">
    <property type="entry name" value="Nudix_hydrolase"/>
</dbReference>
<dbReference type="AlphaFoldDB" id="A0A372JPE5"/>
<proteinExistence type="inferred from homology"/>
<dbReference type="SUPFAM" id="SSF55811">
    <property type="entry name" value="Nudix"/>
    <property type="match status" value="1"/>
</dbReference>
<evidence type="ECO:0000256" key="2">
    <source>
        <dbReference type="ARBA" id="ARBA00005582"/>
    </source>
</evidence>
<protein>
    <submittedName>
        <fullName evidence="6">NUDIX domain-containing protein</fullName>
    </submittedName>
</protein>
<comment type="cofactor">
    <cofactor evidence="1">
        <name>Mg(2+)</name>
        <dbReference type="ChEBI" id="CHEBI:18420"/>
    </cofactor>
</comment>
<dbReference type="RefSeq" id="WP_117357118.1">
    <property type="nucleotide sequence ID" value="NZ_QURH01000180.1"/>
</dbReference>